<keyword evidence="2" id="KW-0812">Transmembrane</keyword>
<keyword evidence="3" id="KW-0732">Signal</keyword>
<feature type="signal peptide" evidence="3">
    <location>
        <begin position="1"/>
        <end position="22"/>
    </location>
</feature>
<feature type="compositionally biased region" description="Polar residues" evidence="1">
    <location>
        <begin position="129"/>
        <end position="143"/>
    </location>
</feature>
<dbReference type="OrthoDB" id="5102246at2759"/>
<feature type="region of interest" description="Disordered" evidence="1">
    <location>
        <begin position="80"/>
        <end position="116"/>
    </location>
</feature>
<accession>A0A8H5NGP9</accession>
<evidence type="ECO:0000256" key="1">
    <source>
        <dbReference type="SAM" id="MobiDB-lite"/>
    </source>
</evidence>
<organism evidence="4 5">
    <name type="scientific">Fusarium phyllophilum</name>
    <dbReference type="NCBI Taxonomy" id="47803"/>
    <lineage>
        <taxon>Eukaryota</taxon>
        <taxon>Fungi</taxon>
        <taxon>Dikarya</taxon>
        <taxon>Ascomycota</taxon>
        <taxon>Pezizomycotina</taxon>
        <taxon>Sordariomycetes</taxon>
        <taxon>Hypocreomycetidae</taxon>
        <taxon>Hypocreales</taxon>
        <taxon>Nectriaceae</taxon>
        <taxon>Fusarium</taxon>
        <taxon>Fusarium fujikuroi species complex</taxon>
    </lineage>
</organism>
<feature type="chain" id="PRO_5034552227" evidence="3">
    <location>
        <begin position="23"/>
        <end position="448"/>
    </location>
</feature>
<comment type="caution">
    <text evidence="4">The sequence shown here is derived from an EMBL/GenBank/DDBJ whole genome shotgun (WGS) entry which is preliminary data.</text>
</comment>
<evidence type="ECO:0000313" key="5">
    <source>
        <dbReference type="Proteomes" id="UP000582016"/>
    </source>
</evidence>
<keyword evidence="5" id="KW-1185">Reference proteome</keyword>
<dbReference type="EMBL" id="JAAOAQ010000144">
    <property type="protein sequence ID" value="KAF5564714.1"/>
    <property type="molecule type" value="Genomic_DNA"/>
</dbReference>
<proteinExistence type="predicted"/>
<dbReference type="AlphaFoldDB" id="A0A8H5NGP9"/>
<name>A0A8H5NGP9_9HYPO</name>
<feature type="region of interest" description="Disordered" evidence="1">
    <location>
        <begin position="128"/>
        <end position="227"/>
    </location>
</feature>
<feature type="compositionally biased region" description="Basic and acidic residues" evidence="1">
    <location>
        <begin position="99"/>
        <end position="116"/>
    </location>
</feature>
<feature type="compositionally biased region" description="Basic and acidic residues" evidence="1">
    <location>
        <begin position="215"/>
        <end position="227"/>
    </location>
</feature>
<evidence type="ECO:0000313" key="4">
    <source>
        <dbReference type="EMBL" id="KAF5564714.1"/>
    </source>
</evidence>
<protein>
    <submittedName>
        <fullName evidence="4">Uncharacterized protein</fullName>
    </submittedName>
</protein>
<dbReference type="Proteomes" id="UP000582016">
    <property type="component" value="Unassembled WGS sequence"/>
</dbReference>
<evidence type="ECO:0000256" key="2">
    <source>
        <dbReference type="SAM" id="Phobius"/>
    </source>
</evidence>
<feature type="transmembrane region" description="Helical" evidence="2">
    <location>
        <begin position="313"/>
        <end position="331"/>
    </location>
</feature>
<keyword evidence="2" id="KW-0472">Membrane</keyword>
<feature type="compositionally biased region" description="Basic residues" evidence="1">
    <location>
        <begin position="80"/>
        <end position="89"/>
    </location>
</feature>
<gene>
    <name evidence="4" type="ORF">FPHYL_4571</name>
</gene>
<reference evidence="4 5" key="1">
    <citation type="submission" date="2020-05" db="EMBL/GenBank/DDBJ databases">
        <title>Identification and distribution of gene clusters putatively required for synthesis of sphingolipid metabolism inhibitors in phylogenetically diverse species of the filamentous fungus Fusarium.</title>
        <authorList>
            <person name="Kim H.-S."/>
            <person name="Busman M."/>
            <person name="Brown D.W."/>
            <person name="Divon H."/>
            <person name="Uhlig S."/>
            <person name="Proctor R.H."/>
        </authorList>
    </citation>
    <scope>NUCLEOTIDE SEQUENCE [LARGE SCALE GENOMIC DNA]</scope>
    <source>
        <strain evidence="4 5">NRRL 13617</strain>
    </source>
</reference>
<evidence type="ECO:0000256" key="3">
    <source>
        <dbReference type="SAM" id="SignalP"/>
    </source>
</evidence>
<sequence length="448" mass="50658">MFGFRVATAFFVLSDTHLLISSFQPVPSSAGVGDLSTTLSITDQRQMARSQPHLKLKARGRPRYRAWQSREAFLLRHHRLHHRPRHSPRGHIPGNNNTQDDHSESNHGADGSTHDCFHNETRNIAAEVDSQTSHAHTSFGSHVSSNRNPYSRSSRPLSLAVPKRRRLSENDLDQSQQRPPTKRRRVSEGEKSKELLGQQFPPITQATPRAAQIRLPREPQRQVTRDDLCDDSIQSLRHRPGPISPLDDSPVENEFDQGFMRDDPTVEDLAAWEDIESEDKVVDSLVLCDDQKPHNNDHITSLHPNTRTSISSVLFNCFLAVLNICILTYLYRQIFPYKPFHAVDFYQKAIDIAVMEITVCRVMLFAEAVLEPMRWKGQPGLLPDPEAAIDAGSTGMSDYEPISIYKPWETSSNGTYVPEHHFLMDLDSVLESALNDLQEIANHGSSTI</sequence>
<keyword evidence="2" id="KW-1133">Transmembrane helix</keyword>
<feature type="compositionally biased region" description="Low complexity" evidence="1">
    <location>
        <begin position="144"/>
        <end position="159"/>
    </location>
</feature>